<dbReference type="Proteomes" id="UP001580407">
    <property type="component" value="Unassembled WGS sequence"/>
</dbReference>
<dbReference type="EMBL" id="JBHILM010000005">
    <property type="protein sequence ID" value="MFB5680500.1"/>
    <property type="molecule type" value="Genomic_DNA"/>
</dbReference>
<proteinExistence type="predicted"/>
<keyword evidence="2" id="KW-1185">Reference proteome</keyword>
<dbReference type="RefSeq" id="WP_375524305.1">
    <property type="nucleotide sequence ID" value="NZ_JBHILM010000005.1"/>
</dbReference>
<organism evidence="1 2">
    <name type="scientific">Paenibacillus terreus</name>
    <dbReference type="NCBI Taxonomy" id="1387834"/>
    <lineage>
        <taxon>Bacteria</taxon>
        <taxon>Bacillati</taxon>
        <taxon>Bacillota</taxon>
        <taxon>Bacilli</taxon>
        <taxon>Bacillales</taxon>
        <taxon>Paenibacillaceae</taxon>
        <taxon>Paenibacillus</taxon>
    </lineage>
</organism>
<accession>A0ABV5B4N6</accession>
<gene>
    <name evidence="1" type="ORF">ACE3NQ_06215</name>
</gene>
<sequence>MKNVTKRTISVLSLTKFRHLFVTHPSIINLTCRVFNRISEKNSAFVLGGQALSWLEALPKLEYTEEVECKEKEEKQ</sequence>
<comment type="caution">
    <text evidence="1">The sequence shown here is derived from an EMBL/GenBank/DDBJ whole genome shotgun (WGS) entry which is preliminary data.</text>
</comment>
<protein>
    <submittedName>
        <fullName evidence="1">Uncharacterized protein</fullName>
    </submittedName>
</protein>
<reference evidence="1 2" key="1">
    <citation type="submission" date="2024-09" db="EMBL/GenBank/DDBJ databases">
        <authorList>
            <person name="Ruan L."/>
        </authorList>
    </citation>
    <scope>NUCLEOTIDE SEQUENCE [LARGE SCALE GENOMIC DNA]</scope>
    <source>
        <strain evidence="1 2">D33</strain>
    </source>
</reference>
<evidence type="ECO:0000313" key="2">
    <source>
        <dbReference type="Proteomes" id="UP001580407"/>
    </source>
</evidence>
<evidence type="ECO:0000313" key="1">
    <source>
        <dbReference type="EMBL" id="MFB5680500.1"/>
    </source>
</evidence>
<name>A0ABV5B4N6_9BACL</name>